<keyword evidence="6 8" id="KW-0472">Membrane</keyword>
<evidence type="ECO:0000256" key="7">
    <source>
        <dbReference type="ARBA" id="ARBA00023303"/>
    </source>
</evidence>
<dbReference type="SUPFAM" id="SSF81324">
    <property type="entry name" value="Voltage-gated potassium channels"/>
    <property type="match status" value="1"/>
</dbReference>
<dbReference type="PANTHER" id="PTHR11537:SF252">
    <property type="entry name" value="POTASSIUM VOLTAGE-GATED CHANNEL PROTEIN SHAW"/>
    <property type="match status" value="1"/>
</dbReference>
<gene>
    <name evidence="11" type="ORF">PEVE_00018361</name>
</gene>
<evidence type="ECO:0000256" key="5">
    <source>
        <dbReference type="ARBA" id="ARBA00023065"/>
    </source>
</evidence>
<organism evidence="11 12">
    <name type="scientific">Porites evermanni</name>
    <dbReference type="NCBI Taxonomy" id="104178"/>
    <lineage>
        <taxon>Eukaryota</taxon>
        <taxon>Metazoa</taxon>
        <taxon>Cnidaria</taxon>
        <taxon>Anthozoa</taxon>
        <taxon>Hexacorallia</taxon>
        <taxon>Scleractinia</taxon>
        <taxon>Fungiina</taxon>
        <taxon>Poritidae</taxon>
        <taxon>Porites</taxon>
    </lineage>
</organism>
<feature type="transmembrane region" description="Helical" evidence="8">
    <location>
        <begin position="211"/>
        <end position="231"/>
    </location>
</feature>
<dbReference type="InterPro" id="IPR013099">
    <property type="entry name" value="K_chnl_dom"/>
</dbReference>
<keyword evidence="5" id="KW-0406">Ion transport</keyword>
<evidence type="ECO:0000256" key="3">
    <source>
        <dbReference type="ARBA" id="ARBA00022692"/>
    </source>
</evidence>
<feature type="transmembrane region" description="Helical" evidence="8">
    <location>
        <begin position="277"/>
        <end position="295"/>
    </location>
</feature>
<dbReference type="PRINTS" id="PR00169">
    <property type="entry name" value="KCHANNEL"/>
</dbReference>
<feature type="transmembrane region" description="Helical" evidence="8">
    <location>
        <begin position="448"/>
        <end position="470"/>
    </location>
</feature>
<sequence>MKSITALAFILVLLSGDCKNDAKKRVIKGCGDFCCKNASTINLTEALTTCCEEAKDCLLPNQFYNVSCRKQIMDWCLKNQANTSAIKQIRTVCCRNDFTCPENNSVTQRKSCTKRLDEIRVKWKEVNFKTKYDLVQEAWKKETWSFFLKMASQKCLKKLPDGRRSVIIWYPYYTNDKSETVFGYESPPAYLAEQKQSFTMFTVVRSTFSRMWVTLFLCVVWSLISGVFIWLMDHRANQRQFPSSFWEGVREGAWWALVTMTTVGYGDKTPKSLPARIYSAFWMIFGMIILSMFTAEVTSGMTSKELVPLNAFLGKKVAVPFYGKRYFGEELRGAKIIEIKSNGSLTKHLLEGTREIERIVFHACEELDANTFEKLQFVRALTKHYVGIRIFTKPKKFGSSLVDCVKKMVKEHHSGDESNDKEAPDCEDNSKIEITEYGSRKGFDYRDIISIIMYVSFGIVVLMFVAGSAWDFMKTRNLPRKDEGNFGDHGGVEMNAREEQIEIRVIKEDKDGRRSLKATTTSFNKLVAEP</sequence>
<accession>A0ABN8LHB5</accession>
<evidence type="ECO:0000313" key="12">
    <source>
        <dbReference type="Proteomes" id="UP001159427"/>
    </source>
</evidence>
<reference evidence="11 12" key="1">
    <citation type="submission" date="2022-05" db="EMBL/GenBank/DDBJ databases">
        <authorList>
            <consortium name="Genoscope - CEA"/>
            <person name="William W."/>
        </authorList>
    </citation>
    <scope>NUCLEOTIDE SEQUENCE [LARGE SCALE GENOMIC DNA]</scope>
</reference>
<evidence type="ECO:0000256" key="1">
    <source>
        <dbReference type="ARBA" id="ARBA00004141"/>
    </source>
</evidence>
<protein>
    <recommendedName>
        <fullName evidence="10">Potassium channel domain-containing protein</fullName>
    </recommendedName>
</protein>
<proteinExistence type="predicted"/>
<evidence type="ECO:0000256" key="4">
    <source>
        <dbReference type="ARBA" id="ARBA00022989"/>
    </source>
</evidence>
<dbReference type="Proteomes" id="UP001159427">
    <property type="component" value="Unassembled WGS sequence"/>
</dbReference>
<feature type="chain" id="PRO_5045940804" description="Potassium channel domain-containing protein" evidence="9">
    <location>
        <begin position="23"/>
        <end position="530"/>
    </location>
</feature>
<dbReference type="EMBL" id="CALNXI010000025">
    <property type="protein sequence ID" value="CAH3015574.1"/>
    <property type="molecule type" value="Genomic_DNA"/>
</dbReference>
<name>A0ABN8LHB5_9CNID</name>
<keyword evidence="4 8" id="KW-1133">Transmembrane helix</keyword>
<keyword evidence="7" id="KW-0407">Ion channel</keyword>
<evidence type="ECO:0000256" key="2">
    <source>
        <dbReference type="ARBA" id="ARBA00022448"/>
    </source>
</evidence>
<dbReference type="Gene3D" id="1.10.287.70">
    <property type="match status" value="1"/>
</dbReference>
<evidence type="ECO:0000256" key="8">
    <source>
        <dbReference type="SAM" id="Phobius"/>
    </source>
</evidence>
<dbReference type="Pfam" id="PF07885">
    <property type="entry name" value="Ion_trans_2"/>
    <property type="match status" value="1"/>
</dbReference>
<keyword evidence="12" id="KW-1185">Reference proteome</keyword>
<keyword evidence="2" id="KW-0813">Transport</keyword>
<evidence type="ECO:0000259" key="10">
    <source>
        <dbReference type="Pfam" id="PF07885"/>
    </source>
</evidence>
<feature type="signal peptide" evidence="9">
    <location>
        <begin position="1"/>
        <end position="22"/>
    </location>
</feature>
<evidence type="ECO:0000256" key="9">
    <source>
        <dbReference type="SAM" id="SignalP"/>
    </source>
</evidence>
<dbReference type="InterPro" id="IPR028325">
    <property type="entry name" value="VG_K_chnl"/>
</dbReference>
<evidence type="ECO:0000256" key="6">
    <source>
        <dbReference type="ARBA" id="ARBA00023136"/>
    </source>
</evidence>
<feature type="domain" description="Potassium channel" evidence="10">
    <location>
        <begin position="217"/>
        <end position="299"/>
    </location>
</feature>
<evidence type="ECO:0000313" key="11">
    <source>
        <dbReference type="EMBL" id="CAH3015574.1"/>
    </source>
</evidence>
<keyword evidence="3 8" id="KW-0812">Transmembrane</keyword>
<keyword evidence="9" id="KW-0732">Signal</keyword>
<dbReference type="PANTHER" id="PTHR11537">
    <property type="entry name" value="VOLTAGE-GATED POTASSIUM CHANNEL"/>
    <property type="match status" value="1"/>
</dbReference>
<comment type="subcellular location">
    <subcellularLocation>
        <location evidence="1">Membrane</location>
        <topology evidence="1">Multi-pass membrane protein</topology>
    </subcellularLocation>
</comment>
<comment type="caution">
    <text evidence="11">The sequence shown here is derived from an EMBL/GenBank/DDBJ whole genome shotgun (WGS) entry which is preliminary data.</text>
</comment>